<dbReference type="AlphaFoldDB" id="A0A8H7EN37"/>
<protein>
    <recommendedName>
        <fullName evidence="1">Arrestin C-terminal-like domain-containing protein</fullName>
    </recommendedName>
</protein>
<dbReference type="Gene3D" id="2.60.40.640">
    <property type="match status" value="2"/>
</dbReference>
<organism evidence="2 3">
    <name type="scientific">Apophysomyces ossiformis</name>
    <dbReference type="NCBI Taxonomy" id="679940"/>
    <lineage>
        <taxon>Eukaryota</taxon>
        <taxon>Fungi</taxon>
        <taxon>Fungi incertae sedis</taxon>
        <taxon>Mucoromycota</taxon>
        <taxon>Mucoromycotina</taxon>
        <taxon>Mucoromycetes</taxon>
        <taxon>Mucorales</taxon>
        <taxon>Mucorineae</taxon>
        <taxon>Mucoraceae</taxon>
        <taxon>Apophysomyces</taxon>
    </lineage>
</organism>
<proteinExistence type="predicted"/>
<dbReference type="SUPFAM" id="SSF81296">
    <property type="entry name" value="E set domains"/>
    <property type="match status" value="2"/>
</dbReference>
<evidence type="ECO:0000313" key="2">
    <source>
        <dbReference type="EMBL" id="KAF7725094.1"/>
    </source>
</evidence>
<dbReference type="PANTHER" id="PTHR11188">
    <property type="entry name" value="ARRESTIN DOMAIN CONTAINING PROTEIN"/>
    <property type="match status" value="1"/>
</dbReference>
<dbReference type="Proteomes" id="UP000605846">
    <property type="component" value="Unassembled WGS sequence"/>
</dbReference>
<comment type="caution">
    <text evidence="2">The sequence shown here is derived from an EMBL/GenBank/DDBJ whole genome shotgun (WGS) entry which is preliminary data.</text>
</comment>
<dbReference type="InterPro" id="IPR011022">
    <property type="entry name" value="Arrestin_C-like"/>
</dbReference>
<dbReference type="Pfam" id="PF02752">
    <property type="entry name" value="Arrestin_C"/>
    <property type="match status" value="1"/>
</dbReference>
<dbReference type="SMART" id="SM01017">
    <property type="entry name" value="Arrestin_C"/>
    <property type="match status" value="1"/>
</dbReference>
<dbReference type="Pfam" id="PF00339">
    <property type="entry name" value="Arrestin_N"/>
    <property type="match status" value="1"/>
</dbReference>
<dbReference type="InterPro" id="IPR014756">
    <property type="entry name" value="Ig_E-set"/>
</dbReference>
<dbReference type="GO" id="GO:0015031">
    <property type="term" value="P:protein transport"/>
    <property type="evidence" value="ECO:0007669"/>
    <property type="project" value="TreeGrafter"/>
</dbReference>
<reference evidence="2" key="1">
    <citation type="submission" date="2020-01" db="EMBL/GenBank/DDBJ databases">
        <title>Genome Sequencing of Three Apophysomyces-Like Fungal Strains Confirms a Novel Fungal Genus in the Mucoromycota with divergent Burkholderia-like Endosymbiotic Bacteria.</title>
        <authorList>
            <person name="Stajich J.E."/>
            <person name="Macias A.M."/>
            <person name="Carter-House D."/>
            <person name="Lovett B."/>
            <person name="Kasson L.R."/>
            <person name="Berry K."/>
            <person name="Grigoriev I."/>
            <person name="Chang Y."/>
            <person name="Spatafora J."/>
            <person name="Kasson M.T."/>
        </authorList>
    </citation>
    <scope>NUCLEOTIDE SEQUENCE</scope>
    <source>
        <strain evidence="2">NRRL A-21654</strain>
    </source>
</reference>
<sequence length="402" mass="44138">MLFVKHNSVQSFRLSITSSGLNKPVAFGPGSIVNGSVFLALNKQLLARRLRVVFKCEEHLSNKQRSTLFSVENVVWNAKDDVPGLMSSGEHLYLFAIKLPNVNYPPSIHDTSFGHQVEYSLQGFLDLESGAAETKKLQVIYLPLVGCGTEEPPKDQAKQSDIEMTAELVQPAYLPGDMCTVKLTIHNQSNRRLTHIHIALISKSDKRKQHTIHDETFFVSIPKNTRDNHSIFRFPIPSTCLPSNDCVHLSYHVIVSVPAKSSSSSNIWPFSSKLNDNLTVSLPLTVATVPATCGLPQLQIPLQSFSEQQEVPSFIPFVDSPTPSPVSPFSMEGSWLGSPVEPSPLDDTSRMLQDDTGHLMVPSFSDSLSRRVSTSSTLVASDCNIEINVIPSESGSSQVAVQ</sequence>
<dbReference type="EMBL" id="JABAYA010000104">
    <property type="protein sequence ID" value="KAF7725094.1"/>
    <property type="molecule type" value="Genomic_DNA"/>
</dbReference>
<feature type="domain" description="Arrestin C-terminal-like" evidence="1">
    <location>
        <begin position="158"/>
        <end position="291"/>
    </location>
</feature>
<accession>A0A8H7EN37</accession>
<dbReference type="OrthoDB" id="387657at2759"/>
<evidence type="ECO:0000313" key="3">
    <source>
        <dbReference type="Proteomes" id="UP000605846"/>
    </source>
</evidence>
<name>A0A8H7EN37_9FUNG</name>
<keyword evidence="3" id="KW-1185">Reference proteome</keyword>
<dbReference type="PANTHER" id="PTHR11188:SF17">
    <property type="entry name" value="FI21816P1"/>
    <property type="match status" value="1"/>
</dbReference>
<dbReference type="GO" id="GO:0005737">
    <property type="term" value="C:cytoplasm"/>
    <property type="evidence" value="ECO:0007669"/>
    <property type="project" value="TreeGrafter"/>
</dbReference>
<dbReference type="InterPro" id="IPR014752">
    <property type="entry name" value="Arrestin-like_C"/>
</dbReference>
<evidence type="ECO:0000259" key="1">
    <source>
        <dbReference type="SMART" id="SM01017"/>
    </source>
</evidence>
<dbReference type="InterPro" id="IPR050357">
    <property type="entry name" value="Arrestin_domain-protein"/>
</dbReference>
<gene>
    <name evidence="2" type="ORF">EC973_000420</name>
</gene>
<dbReference type="InterPro" id="IPR011021">
    <property type="entry name" value="Arrestin-like_N"/>
</dbReference>